<sequence>MEQLKQELREEFRSQFQDKIKDKIREAVRGSLISQVQVQIDQQLQEYIPVALKQQAEDLKVQIREVKTALQNSESRMSNALLQVTDLYAPLAVILTPEGEKSKLYPADICSLLAYDLDTAKALIRDYGLVDSDDLEVNFRTFLVHIGVNVDSNPSMNVTNPDS</sequence>
<evidence type="ECO:0000313" key="1">
    <source>
        <dbReference type="EMBL" id="KAF6763052.1"/>
    </source>
</evidence>
<reference evidence="1 2" key="1">
    <citation type="submission" date="2020-07" db="EMBL/GenBank/DDBJ databases">
        <title>Comparative genomics of pyrophilous fungi reveals a link between fire events and developmental genes.</title>
        <authorList>
            <consortium name="DOE Joint Genome Institute"/>
            <person name="Steindorff A.S."/>
            <person name="Carver A."/>
            <person name="Calhoun S."/>
            <person name="Stillman K."/>
            <person name="Liu H."/>
            <person name="Lipzen A."/>
            <person name="Pangilinan J."/>
            <person name="Labutti K."/>
            <person name="Bruns T.D."/>
            <person name="Grigoriev I.V."/>
        </authorList>
    </citation>
    <scope>NUCLEOTIDE SEQUENCE [LARGE SCALE GENOMIC DNA]</scope>
    <source>
        <strain evidence="1 2">CBS 144469</strain>
    </source>
</reference>
<dbReference type="EMBL" id="JACGCI010000006">
    <property type="protein sequence ID" value="KAF6763052.1"/>
    <property type="molecule type" value="Genomic_DNA"/>
</dbReference>
<name>A0A8H6MG22_9AGAR</name>
<protein>
    <submittedName>
        <fullName evidence="1">Uncharacterized protein</fullName>
    </submittedName>
</protein>
<proteinExistence type="predicted"/>
<organism evidence="1 2">
    <name type="scientific">Ephemerocybe angulata</name>
    <dbReference type="NCBI Taxonomy" id="980116"/>
    <lineage>
        <taxon>Eukaryota</taxon>
        <taxon>Fungi</taxon>
        <taxon>Dikarya</taxon>
        <taxon>Basidiomycota</taxon>
        <taxon>Agaricomycotina</taxon>
        <taxon>Agaricomycetes</taxon>
        <taxon>Agaricomycetidae</taxon>
        <taxon>Agaricales</taxon>
        <taxon>Agaricineae</taxon>
        <taxon>Psathyrellaceae</taxon>
        <taxon>Ephemerocybe</taxon>
    </lineage>
</organism>
<gene>
    <name evidence="1" type="ORF">DFP72DRAFT_521551</name>
</gene>
<comment type="caution">
    <text evidence="1">The sequence shown here is derived from an EMBL/GenBank/DDBJ whole genome shotgun (WGS) entry which is preliminary data.</text>
</comment>
<accession>A0A8H6MG22</accession>
<evidence type="ECO:0000313" key="2">
    <source>
        <dbReference type="Proteomes" id="UP000521943"/>
    </source>
</evidence>
<dbReference type="AlphaFoldDB" id="A0A8H6MG22"/>
<dbReference type="Proteomes" id="UP000521943">
    <property type="component" value="Unassembled WGS sequence"/>
</dbReference>
<keyword evidence="2" id="KW-1185">Reference proteome</keyword>
<dbReference type="OrthoDB" id="3181072at2759"/>